<gene>
    <name evidence="1" type="ORF">PUMCH_002909</name>
</gene>
<dbReference type="GeneID" id="88173973"/>
<proteinExistence type="predicted"/>
<sequence length="242" mass="27678">MFSEGCTLGPCLYVIEILWIVFVCTVATNLSQKYTLNHHFSFHANRKSTKKQSSMSFFSYDGLIIHRSEINPVGETLELGALAPGQSIEYYDSSSVFATLSTRLASSANRFYRRWDERVLYVVSRARFDYSREEFTAETYQALYKALIAFAACYLNKVSAQALIEEINVYWRHQMRYGANGGLVRMPQDWIVDVESIRVSLNEIRGLSLKDWLPDAPESAVPIFEDYVANMFRIADAQLSNP</sequence>
<name>A0AAX4HAP4_9ASCO</name>
<dbReference type="EMBL" id="CP138896">
    <property type="protein sequence ID" value="WPK25589.1"/>
    <property type="molecule type" value="Genomic_DNA"/>
</dbReference>
<reference evidence="1 2" key="1">
    <citation type="submission" date="2023-10" db="EMBL/GenBank/DDBJ databases">
        <title>Draft Genome Sequence of Candida saopaulonensis from a very Premature Infant with Sepsis.</title>
        <authorList>
            <person name="Ning Y."/>
            <person name="Dai R."/>
            <person name="Xiao M."/>
            <person name="Xu Y."/>
            <person name="Yan Q."/>
            <person name="Zhang L."/>
        </authorList>
    </citation>
    <scope>NUCLEOTIDE SEQUENCE [LARGE SCALE GENOMIC DNA]</scope>
    <source>
        <strain evidence="1 2">19XY460</strain>
    </source>
</reference>
<dbReference type="KEGG" id="asau:88173973"/>
<dbReference type="Proteomes" id="UP001338582">
    <property type="component" value="Chromosome 3"/>
</dbReference>
<accession>A0AAX4HAP4</accession>
<dbReference type="AlphaFoldDB" id="A0AAX4HAP4"/>
<keyword evidence="2" id="KW-1185">Reference proteome</keyword>
<evidence type="ECO:0000313" key="1">
    <source>
        <dbReference type="EMBL" id="WPK25589.1"/>
    </source>
</evidence>
<dbReference type="RefSeq" id="XP_062877971.1">
    <property type="nucleotide sequence ID" value="XM_063021901.1"/>
</dbReference>
<evidence type="ECO:0000313" key="2">
    <source>
        <dbReference type="Proteomes" id="UP001338582"/>
    </source>
</evidence>
<organism evidence="1 2">
    <name type="scientific">Australozyma saopauloensis</name>
    <dbReference type="NCBI Taxonomy" id="291208"/>
    <lineage>
        <taxon>Eukaryota</taxon>
        <taxon>Fungi</taxon>
        <taxon>Dikarya</taxon>
        <taxon>Ascomycota</taxon>
        <taxon>Saccharomycotina</taxon>
        <taxon>Pichiomycetes</taxon>
        <taxon>Metschnikowiaceae</taxon>
        <taxon>Australozyma</taxon>
    </lineage>
</organism>
<protein>
    <submittedName>
        <fullName evidence="1">Uncharacterized protein</fullName>
    </submittedName>
</protein>